<dbReference type="EMBL" id="AZHW01000528">
    <property type="protein sequence ID" value="ETW98718.1"/>
    <property type="molecule type" value="Genomic_DNA"/>
</dbReference>
<gene>
    <name evidence="1" type="ORF">ETSY1_17690</name>
</gene>
<sequence>MMLVGKHVDKATIYQAAYAFEQSGNWTSI</sequence>
<dbReference type="AlphaFoldDB" id="W4LKU1"/>
<dbReference type="HOGENOM" id="CLU_3408952_0_0_7"/>
<comment type="caution">
    <text evidence="1">The sequence shown here is derived from an EMBL/GenBank/DDBJ whole genome shotgun (WGS) entry which is preliminary data.</text>
</comment>
<keyword evidence="2" id="KW-1185">Reference proteome</keyword>
<organism evidence="1 2">
    <name type="scientific">Entotheonella factor</name>
    <dbReference type="NCBI Taxonomy" id="1429438"/>
    <lineage>
        <taxon>Bacteria</taxon>
        <taxon>Pseudomonadati</taxon>
        <taxon>Nitrospinota/Tectimicrobiota group</taxon>
        <taxon>Candidatus Tectimicrobiota</taxon>
        <taxon>Candidatus Entotheonellia</taxon>
        <taxon>Candidatus Entotheonellales</taxon>
        <taxon>Candidatus Entotheonellaceae</taxon>
        <taxon>Candidatus Entotheonella</taxon>
    </lineage>
</organism>
<evidence type="ECO:0000313" key="1">
    <source>
        <dbReference type="EMBL" id="ETW98718.1"/>
    </source>
</evidence>
<reference evidence="1 2" key="1">
    <citation type="journal article" date="2014" name="Nature">
        <title>An environmental bacterial taxon with a large and distinct metabolic repertoire.</title>
        <authorList>
            <person name="Wilson M.C."/>
            <person name="Mori T."/>
            <person name="Ruckert C."/>
            <person name="Uria A.R."/>
            <person name="Helf M.J."/>
            <person name="Takada K."/>
            <person name="Gernert C."/>
            <person name="Steffens U.A."/>
            <person name="Heycke N."/>
            <person name="Schmitt S."/>
            <person name="Rinke C."/>
            <person name="Helfrich E.J."/>
            <person name="Brachmann A.O."/>
            <person name="Gurgui C."/>
            <person name="Wakimoto T."/>
            <person name="Kracht M."/>
            <person name="Crusemann M."/>
            <person name="Hentschel U."/>
            <person name="Abe I."/>
            <person name="Matsunaga S."/>
            <person name="Kalinowski J."/>
            <person name="Takeyama H."/>
            <person name="Piel J."/>
        </authorList>
    </citation>
    <scope>NUCLEOTIDE SEQUENCE [LARGE SCALE GENOMIC DNA]</scope>
    <source>
        <strain evidence="2">TSY1</strain>
    </source>
</reference>
<accession>W4LKU1</accession>
<proteinExistence type="predicted"/>
<dbReference type="Proteomes" id="UP000019141">
    <property type="component" value="Unassembled WGS sequence"/>
</dbReference>
<evidence type="ECO:0000313" key="2">
    <source>
        <dbReference type="Proteomes" id="UP000019141"/>
    </source>
</evidence>
<name>W4LKU1_ENTF1</name>
<protein>
    <submittedName>
        <fullName evidence="1">Uncharacterized protein</fullName>
    </submittedName>
</protein>